<feature type="binding site" evidence="8">
    <location>
        <position position="175"/>
    </location>
    <ligand>
        <name>heme b</name>
        <dbReference type="ChEBI" id="CHEBI:60344"/>
    </ligand>
</feature>
<feature type="binding site" description="axial binding residue" evidence="9">
    <location>
        <position position="16"/>
    </location>
    <ligand>
        <name>heme b</name>
        <dbReference type="ChEBI" id="CHEBI:60344"/>
    </ligand>
    <ligandPart>
        <name>Fe</name>
        <dbReference type="ChEBI" id="CHEBI:18248"/>
    </ligandPart>
</feature>
<dbReference type="SUPFAM" id="SSF48613">
    <property type="entry name" value="Heme oxygenase-like"/>
    <property type="match status" value="1"/>
</dbReference>
<reference evidence="10 11" key="1">
    <citation type="submission" date="2019-01" db="EMBL/GenBank/DDBJ databases">
        <authorList>
            <person name="Brito A."/>
        </authorList>
    </citation>
    <scope>NUCLEOTIDE SEQUENCE [LARGE SCALE GENOMIC DNA]</scope>
    <source>
        <strain evidence="10">1</strain>
    </source>
</reference>
<dbReference type="PRINTS" id="PR00088">
    <property type="entry name" value="HAEMOXYGNASE"/>
</dbReference>
<evidence type="ECO:0000256" key="3">
    <source>
        <dbReference type="ARBA" id="ARBA00022617"/>
    </source>
</evidence>
<dbReference type="PIRSF" id="PIRSF000343">
    <property type="entry name" value="Haem_Oase"/>
    <property type="match status" value="1"/>
</dbReference>
<comment type="catalytic activity">
    <reaction evidence="7">
        <text>heme b + 3 reduced [NADPH--hemoprotein reductase] + 3 O2 = biliverdin IXalpha + CO + Fe(2+) + 3 oxidized [NADPH--hemoprotein reductase] + 3 H2O + H(+)</text>
        <dbReference type="Rhea" id="RHEA:21764"/>
        <dbReference type="Rhea" id="RHEA-COMP:11964"/>
        <dbReference type="Rhea" id="RHEA-COMP:11965"/>
        <dbReference type="ChEBI" id="CHEBI:15377"/>
        <dbReference type="ChEBI" id="CHEBI:15378"/>
        <dbReference type="ChEBI" id="CHEBI:15379"/>
        <dbReference type="ChEBI" id="CHEBI:17245"/>
        <dbReference type="ChEBI" id="CHEBI:29033"/>
        <dbReference type="ChEBI" id="CHEBI:57618"/>
        <dbReference type="ChEBI" id="CHEBI:57991"/>
        <dbReference type="ChEBI" id="CHEBI:58210"/>
        <dbReference type="ChEBI" id="CHEBI:60344"/>
        <dbReference type="EC" id="1.14.14.18"/>
    </reaction>
</comment>
<keyword evidence="5 10" id="KW-0560">Oxidoreductase</keyword>
<comment type="similarity">
    <text evidence="1">Belongs to the heme oxygenase family.</text>
</comment>
<dbReference type="EC" id="1.14.14.18" evidence="2"/>
<evidence type="ECO:0000256" key="8">
    <source>
        <dbReference type="PIRSR" id="PIRSR000343-1"/>
    </source>
</evidence>
<evidence type="ECO:0000256" key="6">
    <source>
        <dbReference type="ARBA" id="ARBA00023004"/>
    </source>
</evidence>
<dbReference type="InterPro" id="IPR018207">
    <property type="entry name" value="Haem_oxygenase_CS"/>
</dbReference>
<dbReference type="GO" id="GO:0006788">
    <property type="term" value="P:heme oxidation"/>
    <property type="evidence" value="ECO:0007669"/>
    <property type="project" value="InterPro"/>
</dbReference>
<evidence type="ECO:0000256" key="1">
    <source>
        <dbReference type="ARBA" id="ARBA00006134"/>
    </source>
</evidence>
<dbReference type="PANTHER" id="PTHR10720">
    <property type="entry name" value="HEME OXYGENASE"/>
    <property type="match status" value="1"/>
</dbReference>
<evidence type="ECO:0000313" key="11">
    <source>
        <dbReference type="Proteomes" id="UP000320055"/>
    </source>
</evidence>
<feature type="binding site" evidence="8">
    <location>
        <position position="124"/>
    </location>
    <ligand>
        <name>heme b</name>
        <dbReference type="ChEBI" id="CHEBI:60344"/>
    </ligand>
</feature>
<accession>A0A563VL62</accession>
<dbReference type="GO" id="GO:0004392">
    <property type="term" value="F:heme oxygenase (decyclizing) activity"/>
    <property type="evidence" value="ECO:0007669"/>
    <property type="project" value="UniProtKB-EC"/>
</dbReference>
<evidence type="ECO:0000256" key="4">
    <source>
        <dbReference type="ARBA" id="ARBA00022723"/>
    </source>
</evidence>
<proteinExistence type="inferred from homology"/>
<evidence type="ECO:0000256" key="9">
    <source>
        <dbReference type="PIRSR" id="PIRSR000343-2"/>
    </source>
</evidence>
<name>A0A563VL62_9CYAN</name>
<feature type="binding site" evidence="8">
    <location>
        <position position="9"/>
    </location>
    <ligand>
        <name>heme b</name>
        <dbReference type="ChEBI" id="CHEBI:60344"/>
    </ligand>
</feature>
<gene>
    <name evidence="10" type="primary">pbsA</name>
    <name evidence="10" type="ORF">H1P_1370007</name>
</gene>
<dbReference type="PROSITE" id="PS00593">
    <property type="entry name" value="HEME_OXYGENASE"/>
    <property type="match status" value="1"/>
</dbReference>
<dbReference type="GO" id="GO:0006979">
    <property type="term" value="P:response to oxidative stress"/>
    <property type="evidence" value="ECO:0007669"/>
    <property type="project" value="TreeGrafter"/>
</dbReference>
<evidence type="ECO:0000313" key="10">
    <source>
        <dbReference type="EMBL" id="VEP12158.1"/>
    </source>
</evidence>
<dbReference type="InterPro" id="IPR002051">
    <property type="entry name" value="Haem_Oase"/>
</dbReference>
<protein>
    <recommendedName>
        <fullName evidence="2">heme oxygenase (biliverdin-producing)</fullName>
        <ecNumber evidence="2">1.14.14.18</ecNumber>
    </recommendedName>
</protein>
<dbReference type="InterPro" id="IPR016084">
    <property type="entry name" value="Haem_Oase-like_multi-hlx"/>
</dbReference>
<keyword evidence="11" id="KW-1185">Reference proteome</keyword>
<evidence type="ECO:0000256" key="7">
    <source>
        <dbReference type="ARBA" id="ARBA00048328"/>
    </source>
</evidence>
<dbReference type="Gene3D" id="1.20.910.10">
    <property type="entry name" value="Heme oxygenase-like"/>
    <property type="match status" value="1"/>
</dbReference>
<dbReference type="Pfam" id="PF01126">
    <property type="entry name" value="Heme_oxygenase"/>
    <property type="match status" value="1"/>
</dbReference>
<dbReference type="InterPro" id="IPR016053">
    <property type="entry name" value="Haem_Oase-like"/>
</dbReference>
<organism evidence="10 11">
    <name type="scientific">Hyella patelloides LEGE 07179</name>
    <dbReference type="NCBI Taxonomy" id="945734"/>
    <lineage>
        <taxon>Bacteria</taxon>
        <taxon>Bacillati</taxon>
        <taxon>Cyanobacteriota</taxon>
        <taxon>Cyanophyceae</taxon>
        <taxon>Pleurocapsales</taxon>
        <taxon>Hyellaceae</taxon>
        <taxon>Hyella</taxon>
    </lineage>
</organism>
<dbReference type="GO" id="GO:0020037">
    <property type="term" value="F:heme binding"/>
    <property type="evidence" value="ECO:0007669"/>
    <property type="project" value="TreeGrafter"/>
</dbReference>
<sequence length="249" mass="27962">MSDLASQLREGTKQSHTLAENTAYMKCSLKGMIQKEPFRKLIANLYFVYRTLEAELLRHQDHSVVDSIYFPELNRQANLEQDLAFYYGENWQSEIASSEAGKTYVARLQEISNSEPALLVAHSYVRYLGDLSGGQGLKSIVRSALELPLDKGTRFYEFDTFASVGEIKEFKGRYRNALNSLPVDAQLIEKIVAEANNAFALNRDVMHALEPEVKAAIGENLFAKIISEEKLGSTESSSRENPENLATVE</sequence>
<evidence type="ECO:0000256" key="2">
    <source>
        <dbReference type="ARBA" id="ARBA00012360"/>
    </source>
</evidence>
<dbReference type="GO" id="GO:0042167">
    <property type="term" value="P:heme catabolic process"/>
    <property type="evidence" value="ECO:0007669"/>
    <property type="project" value="TreeGrafter"/>
</dbReference>
<keyword evidence="4 9" id="KW-0479">Metal-binding</keyword>
<keyword evidence="3 8" id="KW-0349">Heme</keyword>
<dbReference type="AlphaFoldDB" id="A0A563VL62"/>
<keyword evidence="6 9" id="KW-0408">Iron</keyword>
<dbReference type="PANTHER" id="PTHR10720:SF0">
    <property type="entry name" value="HEME OXYGENASE"/>
    <property type="match status" value="1"/>
</dbReference>
<dbReference type="Proteomes" id="UP000320055">
    <property type="component" value="Unassembled WGS sequence"/>
</dbReference>
<evidence type="ECO:0000256" key="5">
    <source>
        <dbReference type="ARBA" id="ARBA00023002"/>
    </source>
</evidence>
<dbReference type="GO" id="GO:0046872">
    <property type="term" value="F:metal ion binding"/>
    <property type="evidence" value="ECO:0007669"/>
    <property type="project" value="UniProtKB-KW"/>
</dbReference>
<dbReference type="EMBL" id="CAACVJ010000043">
    <property type="protein sequence ID" value="VEP12158.1"/>
    <property type="molecule type" value="Genomic_DNA"/>
</dbReference>
<dbReference type="CDD" id="cd19165">
    <property type="entry name" value="HemeO"/>
    <property type="match status" value="1"/>
</dbReference>